<dbReference type="EMBL" id="FNNC01000003">
    <property type="protein sequence ID" value="SDW54827.1"/>
    <property type="molecule type" value="Genomic_DNA"/>
</dbReference>
<feature type="domain" description="Glycosyl hydrolase family 32 N-terminal" evidence="10">
    <location>
        <begin position="29"/>
        <end position="334"/>
    </location>
</feature>
<dbReference type="InterPro" id="IPR013189">
    <property type="entry name" value="Glyco_hydro_32_C"/>
</dbReference>
<evidence type="ECO:0000256" key="5">
    <source>
        <dbReference type="ARBA" id="ARBA00022801"/>
    </source>
</evidence>
<evidence type="ECO:0000256" key="9">
    <source>
        <dbReference type="RuleBase" id="RU365015"/>
    </source>
</evidence>
<evidence type="ECO:0000313" key="13">
    <source>
        <dbReference type="Proteomes" id="UP000199488"/>
    </source>
</evidence>
<dbReference type="InterPro" id="IPR023296">
    <property type="entry name" value="Glyco_hydro_beta-prop_sf"/>
</dbReference>
<dbReference type="STRING" id="1122204.SAMN05421781_1697"/>
<keyword evidence="13" id="KW-1185">Reference proteome</keyword>
<keyword evidence="5 8" id="KW-0378">Hydrolase</keyword>
<evidence type="ECO:0000256" key="4">
    <source>
        <dbReference type="ARBA" id="ARBA00019623"/>
    </source>
</evidence>
<evidence type="ECO:0000256" key="3">
    <source>
        <dbReference type="ARBA" id="ARBA00012758"/>
    </source>
</evidence>
<keyword evidence="9" id="KW-0963">Cytoplasm</keyword>
<dbReference type="UniPathway" id="UPA00238"/>
<dbReference type="InterPro" id="IPR001362">
    <property type="entry name" value="Glyco_hydro_32"/>
</dbReference>
<evidence type="ECO:0000256" key="6">
    <source>
        <dbReference type="ARBA" id="ARBA00023295"/>
    </source>
</evidence>
<dbReference type="GO" id="GO:0005737">
    <property type="term" value="C:cytoplasm"/>
    <property type="evidence" value="ECO:0007669"/>
    <property type="project" value="UniProtKB-SubCell"/>
</dbReference>
<accession>A0A1H2UFH2</accession>
<protein>
    <recommendedName>
        <fullName evidence="4 8">Sucrose-6-phosphate hydrolase</fullName>
        <ecNumber evidence="3 8">3.2.1.26</ecNumber>
    </recommendedName>
    <alternativeName>
        <fullName evidence="7 9">Invertase</fullName>
    </alternativeName>
</protein>
<dbReference type="Pfam" id="PF00251">
    <property type="entry name" value="Glyco_hydro_32N"/>
    <property type="match status" value="1"/>
</dbReference>
<dbReference type="PANTHER" id="PTHR43101">
    <property type="entry name" value="BETA-FRUCTOSIDASE"/>
    <property type="match status" value="1"/>
</dbReference>
<dbReference type="SUPFAM" id="SSF49899">
    <property type="entry name" value="Concanavalin A-like lectins/glucanases"/>
    <property type="match status" value="1"/>
</dbReference>
<dbReference type="CDD" id="cd18623">
    <property type="entry name" value="GH32_ScrB-like"/>
    <property type="match status" value="1"/>
</dbReference>
<dbReference type="SMART" id="SM00640">
    <property type="entry name" value="Glyco_32"/>
    <property type="match status" value="1"/>
</dbReference>
<dbReference type="OrthoDB" id="9759709at2"/>
<keyword evidence="9" id="KW-0119">Carbohydrate metabolism</keyword>
<dbReference type="Gene3D" id="2.115.10.20">
    <property type="entry name" value="Glycosyl hydrolase domain, family 43"/>
    <property type="match status" value="1"/>
</dbReference>
<evidence type="ECO:0000256" key="7">
    <source>
        <dbReference type="ARBA" id="ARBA00033367"/>
    </source>
</evidence>
<reference evidence="12 13" key="1">
    <citation type="submission" date="2016-10" db="EMBL/GenBank/DDBJ databases">
        <authorList>
            <person name="de Groot N.N."/>
        </authorList>
    </citation>
    <scope>NUCLEOTIDE SEQUENCE [LARGE SCALE GENOMIC DNA]</scope>
    <source>
        <strain evidence="12 13">DSM 23126</strain>
    </source>
</reference>
<dbReference type="InterPro" id="IPR013148">
    <property type="entry name" value="Glyco_hydro_32_N"/>
</dbReference>
<evidence type="ECO:0000256" key="2">
    <source>
        <dbReference type="ARBA" id="ARBA00009902"/>
    </source>
</evidence>
<feature type="domain" description="Glycosyl hydrolase family 32 C-terminal" evidence="11">
    <location>
        <begin position="363"/>
        <end position="471"/>
    </location>
</feature>
<dbReference type="InterPro" id="IPR013320">
    <property type="entry name" value="ConA-like_dom_sf"/>
</dbReference>
<keyword evidence="6 8" id="KW-0326">Glycosidase</keyword>
<evidence type="ECO:0000313" key="12">
    <source>
        <dbReference type="EMBL" id="SDW54827.1"/>
    </source>
</evidence>
<name>A0A1H2UFH2_9BACI</name>
<comment type="subcellular location">
    <subcellularLocation>
        <location evidence="9">Cytoplasm</location>
    </subcellularLocation>
</comment>
<comment type="pathway">
    <text evidence="1 9">Glycan biosynthesis; sucrose metabolism.</text>
</comment>
<dbReference type="RefSeq" id="WP_091613722.1">
    <property type="nucleotide sequence ID" value="NZ_FNNC01000003.1"/>
</dbReference>
<comment type="catalytic activity">
    <reaction evidence="8">
        <text>Hydrolysis of terminal non-reducing beta-D-fructofuranoside residues in beta-D-fructofuranosides.</text>
        <dbReference type="EC" id="3.2.1.26"/>
    </reaction>
</comment>
<dbReference type="InterPro" id="IPR051214">
    <property type="entry name" value="GH32_Enzymes"/>
</dbReference>
<dbReference type="NCBIfam" id="TIGR01322">
    <property type="entry name" value="scrB_fam"/>
    <property type="match status" value="1"/>
</dbReference>
<dbReference type="Proteomes" id="UP000199488">
    <property type="component" value="Unassembled WGS sequence"/>
</dbReference>
<dbReference type="Pfam" id="PF08244">
    <property type="entry name" value="Glyco_hydro_32C"/>
    <property type="match status" value="1"/>
</dbReference>
<dbReference type="GO" id="GO:0004564">
    <property type="term" value="F:beta-fructofuranosidase activity"/>
    <property type="evidence" value="ECO:0007669"/>
    <property type="project" value="UniProtKB-EC"/>
</dbReference>
<dbReference type="PANTHER" id="PTHR43101:SF1">
    <property type="entry name" value="BETA-FRUCTOSIDASE"/>
    <property type="match status" value="1"/>
</dbReference>
<evidence type="ECO:0000259" key="11">
    <source>
        <dbReference type="Pfam" id="PF08244"/>
    </source>
</evidence>
<organism evidence="12 13">
    <name type="scientific">Marinococcus luteus</name>
    <dbReference type="NCBI Taxonomy" id="1122204"/>
    <lineage>
        <taxon>Bacteria</taxon>
        <taxon>Bacillati</taxon>
        <taxon>Bacillota</taxon>
        <taxon>Bacilli</taxon>
        <taxon>Bacillales</taxon>
        <taxon>Bacillaceae</taxon>
        <taxon>Marinococcus</taxon>
    </lineage>
</organism>
<gene>
    <name evidence="12" type="ORF">SAMN05421781_1697</name>
</gene>
<dbReference type="InterPro" id="IPR006232">
    <property type="entry name" value="Suc6P_hydrolase"/>
</dbReference>
<comment type="function">
    <text evidence="9">Enables the bacterium to metabolize sucrose as a sole carbon source.</text>
</comment>
<dbReference type="EC" id="3.2.1.26" evidence="3 8"/>
<proteinExistence type="inferred from homology"/>
<evidence type="ECO:0000256" key="8">
    <source>
        <dbReference type="RuleBase" id="RU362110"/>
    </source>
</evidence>
<dbReference type="PROSITE" id="PS00609">
    <property type="entry name" value="GLYCOSYL_HYDROL_F32"/>
    <property type="match status" value="1"/>
</dbReference>
<dbReference type="InterPro" id="IPR018053">
    <property type="entry name" value="Glyco_hydro_32_AS"/>
</dbReference>
<dbReference type="AlphaFoldDB" id="A0A1H2UFH2"/>
<evidence type="ECO:0000256" key="1">
    <source>
        <dbReference type="ARBA" id="ARBA00004914"/>
    </source>
</evidence>
<dbReference type="Gene3D" id="2.60.120.560">
    <property type="entry name" value="Exo-inulinase, domain 1"/>
    <property type="match status" value="1"/>
</dbReference>
<dbReference type="SUPFAM" id="SSF75005">
    <property type="entry name" value="Arabinanase/levansucrase/invertase"/>
    <property type="match status" value="1"/>
</dbReference>
<comment type="similarity">
    <text evidence="2 8">Belongs to the glycosyl hydrolase 32 family.</text>
</comment>
<sequence>MKEEQALRKEAEQIVQTVEAAGPFRQQFHLMPPAGLMNDPNGLVQWQGVYHVFYQWMPFHTGHGSKWWGHAATRDWIHWKLLPPALAPVHDFEKNGCYSGSAVVHGDLLYLFYTGNVKDEHGNRTSYQCLAVSSDGVEFEKHGPVIYQPEGYTAHVRDPKVWFEAGQWWLVIGAQRRDLEGQVLLYRSLDLWEWEFLGPLAGKDVTLAASFGYMWECPDFFELGGSRVLLISPQGLEAEVYQYQNQYQSGIFTGEFSPETGTFSHGSFHEMDLGFEFYAPQTFLDDQGRRLLIGWMGVPDQQEQAHPTIADGWVHCLTVPRELTMQNGHLYQQPIEEYRQLRGEHASAVVAVDDKTVVWHSWKAAVAEVHLEVEEDKSWTVSWRRYFHISYDAGAQTLTFERPDLVTGDPVRRTGRVTGVRSIRFLFDRSSAEVFVNDGEYVSTSRLFPEQEEGELQFSAEKPAVFHVDAWELQSLQWS</sequence>
<dbReference type="GO" id="GO:0005985">
    <property type="term" value="P:sucrose metabolic process"/>
    <property type="evidence" value="ECO:0007669"/>
    <property type="project" value="UniProtKB-UniPathway"/>
</dbReference>
<evidence type="ECO:0000259" key="10">
    <source>
        <dbReference type="Pfam" id="PF00251"/>
    </source>
</evidence>